<name>A0A138AWR3_9ACTN</name>
<comment type="caution">
    <text evidence="3">The sequence shown here is derived from an EMBL/GenBank/DDBJ whole genome shotgun (WGS) entry which is preliminary data.</text>
</comment>
<dbReference type="RefSeq" id="WP_068569509.1">
    <property type="nucleotide sequence ID" value="NZ_LSRE01000001.1"/>
</dbReference>
<reference evidence="2 5" key="2">
    <citation type="submission" date="2016-02" db="EMBL/GenBank/DDBJ databases">
        <authorList>
            <person name="Teng J.L."/>
            <person name="Tang Y."/>
            <person name="Huang Y."/>
            <person name="Guo F."/>
            <person name="Wei W."/>
            <person name="Chen J.H."/>
            <person name="Wong S.Y."/>
            <person name="Lau S.K."/>
            <person name="Woo P.C."/>
        </authorList>
    </citation>
    <scope>NUCLEOTIDE SEQUENCE [LARGE SCALE GENOMIC DNA]</scope>
    <source>
        <strain evidence="2 5">JCM 13375</strain>
    </source>
</reference>
<sequence>MRTAEAPRIVVIGARVPGVDGALVAPSDVLGLRFRPDRDAWTVTTPAGETDYDLVVLPGTTAEIAVPALDPRVIAPTTVGPADAERAYLGMLVDGVPNLVLTDGSKVQLETLLAWLRWMYTEAATRILARPPVTARWIQRGRRVPSRPDRDAVDLSNDHVRDEGVYTGSAVFRSGDYEAVSPVRLAGHLEPLDGNYHWYGTVDDLEIGAALKKMPRGSVTVAVGGGEGAPAMVTDKTVWGTYRLVGVGAPPYPL</sequence>
<accession>A0A138AWR3</accession>
<dbReference type="EMBL" id="LSRF01000001">
    <property type="protein sequence ID" value="KXP14897.1"/>
    <property type="molecule type" value="Genomic_DNA"/>
</dbReference>
<dbReference type="Gene3D" id="3.50.50.60">
    <property type="entry name" value="FAD/NAD(P)-binding domain"/>
    <property type="match status" value="1"/>
</dbReference>
<dbReference type="Proteomes" id="UP000070258">
    <property type="component" value="Unassembled WGS sequence"/>
</dbReference>
<proteinExistence type="predicted"/>
<organism evidence="3 4">
    <name type="scientific">Tsukamurella pseudospumae</name>
    <dbReference type="NCBI Taxonomy" id="239498"/>
    <lineage>
        <taxon>Bacteria</taxon>
        <taxon>Bacillati</taxon>
        <taxon>Actinomycetota</taxon>
        <taxon>Actinomycetes</taxon>
        <taxon>Mycobacteriales</taxon>
        <taxon>Tsukamurellaceae</taxon>
        <taxon>Tsukamurella</taxon>
    </lineage>
</organism>
<dbReference type="Proteomes" id="UP000070409">
    <property type="component" value="Unassembled WGS sequence"/>
</dbReference>
<evidence type="ECO:0000313" key="5">
    <source>
        <dbReference type="Proteomes" id="UP000070409"/>
    </source>
</evidence>
<gene>
    <name evidence="3" type="ORF">AXK60_03235</name>
    <name evidence="2" type="ORF">AXK61_01065</name>
</gene>
<dbReference type="EMBL" id="LSRE01000001">
    <property type="protein sequence ID" value="KXP01435.1"/>
    <property type="molecule type" value="Genomic_DNA"/>
</dbReference>
<evidence type="ECO:0000313" key="4">
    <source>
        <dbReference type="Proteomes" id="UP000070258"/>
    </source>
</evidence>
<evidence type="ECO:0000313" key="3">
    <source>
        <dbReference type="EMBL" id="KXP14897.1"/>
    </source>
</evidence>
<dbReference type="Pfam" id="PF16170">
    <property type="entry name" value="DUF4873"/>
    <property type="match status" value="1"/>
</dbReference>
<dbReference type="InterPro" id="IPR036188">
    <property type="entry name" value="FAD/NAD-bd_sf"/>
</dbReference>
<protein>
    <recommendedName>
        <fullName evidence="1">DUF4873 domain-containing protein</fullName>
    </recommendedName>
</protein>
<dbReference type="InterPro" id="IPR032371">
    <property type="entry name" value="DUF4873"/>
</dbReference>
<evidence type="ECO:0000259" key="1">
    <source>
        <dbReference type="Pfam" id="PF16170"/>
    </source>
</evidence>
<dbReference type="OrthoDB" id="3683556at2"/>
<evidence type="ECO:0000313" key="2">
    <source>
        <dbReference type="EMBL" id="KXP01435.1"/>
    </source>
</evidence>
<keyword evidence="5" id="KW-1185">Reference proteome</keyword>
<dbReference type="STRING" id="239498.AXK60_03235"/>
<dbReference type="AlphaFoldDB" id="A0A138AWR3"/>
<feature type="domain" description="DUF4873" evidence="1">
    <location>
        <begin position="165"/>
        <end position="253"/>
    </location>
</feature>
<reference evidence="4" key="3">
    <citation type="submission" date="2016-02" db="EMBL/GenBank/DDBJ databases">
        <authorList>
            <person name="Wen L."/>
            <person name="He K."/>
            <person name="Yang H."/>
        </authorList>
    </citation>
    <scope>NUCLEOTIDE SEQUENCE [LARGE SCALE GENOMIC DNA]</scope>
    <source>
        <strain evidence="4">JCM 15929</strain>
    </source>
</reference>
<reference evidence="3" key="1">
    <citation type="submission" date="2016-02" db="EMBL/GenBank/DDBJ databases">
        <authorList>
            <person name="Teng J.L."/>
            <person name="Yang Y."/>
            <person name="Huang Y."/>
            <person name="Guo F."/>
            <person name="Wei W."/>
            <person name="Chen J.H."/>
            <person name="Wong S.Y."/>
            <person name="Lau S.K."/>
            <person name="Woo P.C."/>
        </authorList>
    </citation>
    <scope>NUCLEOTIDE SEQUENCE</scope>
    <source>
        <strain evidence="3">JCM 15929</strain>
    </source>
</reference>